<dbReference type="InterPro" id="IPR039426">
    <property type="entry name" value="TonB-dep_rcpt-like"/>
</dbReference>
<dbReference type="PROSITE" id="PS52016">
    <property type="entry name" value="TONB_DEPENDENT_REC_3"/>
    <property type="match status" value="1"/>
</dbReference>
<dbReference type="Proteomes" id="UP000601099">
    <property type="component" value="Unassembled WGS sequence"/>
</dbReference>
<evidence type="ECO:0000313" key="14">
    <source>
        <dbReference type="Proteomes" id="UP000601099"/>
    </source>
</evidence>
<proteinExistence type="inferred from homology"/>
<evidence type="ECO:0000313" key="13">
    <source>
        <dbReference type="EMBL" id="MBG8552586.1"/>
    </source>
</evidence>
<dbReference type="Pfam" id="PF07715">
    <property type="entry name" value="Plug"/>
    <property type="match status" value="1"/>
</dbReference>
<evidence type="ECO:0000256" key="8">
    <source>
        <dbReference type="PROSITE-ProRule" id="PRU01360"/>
    </source>
</evidence>
<organism evidence="13 14">
    <name type="scientific">Hymenobacter guriensis</name>
    <dbReference type="NCBI Taxonomy" id="2793065"/>
    <lineage>
        <taxon>Bacteria</taxon>
        <taxon>Pseudomonadati</taxon>
        <taxon>Bacteroidota</taxon>
        <taxon>Cytophagia</taxon>
        <taxon>Cytophagales</taxon>
        <taxon>Hymenobacteraceae</taxon>
        <taxon>Hymenobacter</taxon>
    </lineage>
</organism>
<dbReference type="InterPro" id="IPR012910">
    <property type="entry name" value="Plug_dom"/>
</dbReference>
<comment type="caution">
    <text evidence="13">The sequence shown here is derived from an EMBL/GenBank/DDBJ whole genome shotgun (WGS) entry which is preliminary data.</text>
</comment>
<dbReference type="InterPro" id="IPR008969">
    <property type="entry name" value="CarboxyPept-like_regulatory"/>
</dbReference>
<evidence type="ECO:0000256" key="2">
    <source>
        <dbReference type="ARBA" id="ARBA00022448"/>
    </source>
</evidence>
<dbReference type="RefSeq" id="WP_196953643.1">
    <property type="nucleotide sequence ID" value="NZ_JADWYK010000002.1"/>
</dbReference>
<keyword evidence="6 8" id="KW-0472">Membrane</keyword>
<keyword evidence="10" id="KW-0732">Signal</keyword>
<keyword evidence="2 8" id="KW-0813">Transport</keyword>
<name>A0ABS0KXK4_9BACT</name>
<dbReference type="InterPro" id="IPR000531">
    <property type="entry name" value="Beta-barrel_TonB"/>
</dbReference>
<comment type="similarity">
    <text evidence="8 9">Belongs to the TonB-dependent receptor family.</text>
</comment>
<keyword evidence="14" id="KW-1185">Reference proteome</keyword>
<evidence type="ECO:0000256" key="9">
    <source>
        <dbReference type="RuleBase" id="RU003357"/>
    </source>
</evidence>
<reference evidence="13 14" key="1">
    <citation type="submission" date="2020-11" db="EMBL/GenBank/DDBJ databases">
        <title>Hymenobacter sp.</title>
        <authorList>
            <person name="Kim M.K."/>
        </authorList>
    </citation>
    <scope>NUCLEOTIDE SEQUENCE [LARGE SCALE GENOMIC DNA]</scope>
    <source>
        <strain evidence="13 14">BT594</strain>
    </source>
</reference>
<dbReference type="InterPro" id="IPR036942">
    <property type="entry name" value="Beta-barrel_TonB_sf"/>
</dbReference>
<gene>
    <name evidence="13" type="ORF">I5L79_03460</name>
</gene>
<dbReference type="EMBL" id="JADWYK010000002">
    <property type="protein sequence ID" value="MBG8552586.1"/>
    <property type="molecule type" value="Genomic_DNA"/>
</dbReference>
<evidence type="ECO:0000256" key="3">
    <source>
        <dbReference type="ARBA" id="ARBA00022452"/>
    </source>
</evidence>
<dbReference type="SUPFAM" id="SSF56935">
    <property type="entry name" value="Porins"/>
    <property type="match status" value="1"/>
</dbReference>
<dbReference type="SUPFAM" id="SSF49464">
    <property type="entry name" value="Carboxypeptidase regulatory domain-like"/>
    <property type="match status" value="1"/>
</dbReference>
<keyword evidence="7 8" id="KW-0998">Cell outer membrane</keyword>
<dbReference type="Pfam" id="PF13715">
    <property type="entry name" value="CarbopepD_reg_2"/>
    <property type="match status" value="1"/>
</dbReference>
<dbReference type="NCBIfam" id="TIGR04056">
    <property type="entry name" value="OMP_RagA_SusC"/>
    <property type="match status" value="1"/>
</dbReference>
<keyword evidence="4 8" id="KW-0812">Transmembrane</keyword>
<dbReference type="InterPro" id="IPR023997">
    <property type="entry name" value="TonB-dep_OMP_SusC/RagA_CS"/>
</dbReference>
<keyword evidence="3 8" id="KW-1134">Transmembrane beta strand</keyword>
<dbReference type="Gene3D" id="2.170.130.10">
    <property type="entry name" value="TonB-dependent receptor, plug domain"/>
    <property type="match status" value="1"/>
</dbReference>
<feature type="signal peptide" evidence="10">
    <location>
        <begin position="1"/>
        <end position="21"/>
    </location>
</feature>
<evidence type="ECO:0000259" key="11">
    <source>
        <dbReference type="Pfam" id="PF00593"/>
    </source>
</evidence>
<dbReference type="InterPro" id="IPR023996">
    <property type="entry name" value="TonB-dep_OMP_SusC/RagA"/>
</dbReference>
<dbReference type="NCBIfam" id="TIGR04057">
    <property type="entry name" value="SusC_RagA_signa"/>
    <property type="match status" value="1"/>
</dbReference>
<evidence type="ECO:0000256" key="5">
    <source>
        <dbReference type="ARBA" id="ARBA00023077"/>
    </source>
</evidence>
<sequence>MKHKVLLSLVLYLLLGAAAWAQTRSVSGRVTGAGDGAGLPGVTVLERGTTNGTSTDANGAFTLTVQDGASLVFSSIGFVSQTVPVTGSTVAVRLQTNETLLNEAVVVGYGSQAKADLTGAITQVAAKDIQNTPVPTFEQALQGKAAGVFVENTGGKLGQAVKVRIRGTSSVSGNNQPLYVVDGIPIISEDQSTSSAATNPIADLNPNDIESISILKDASATAIYGSRGSNGVMLITTKHGRKGKTNFNLGVQYGTSEPTNYRKFLNAKEYVELVSEAAANENERDPSFDYVAYTNVRLRRWSAGNDDYKTGAVDTDWQKEVLQKNPFSQYDLSASGGDDKTRFYISGGYSDQKGILISNRFQKMTSRMNLEHTATDKLTLGVNLSLARTENHRLDNDNSFGTPMQIVALSPITPVIDPRTQLLSGALDLTTGLPNTLYPVYYNPLLSVENASNETTVYRALGNVFAQYQIVKGLSFRTEEGIDFLDQNEEYYSGRLTARNTDFTSNGNAQSNYSQNVRFTTNNFFSYRYTASEQHSLEAIVGMSYEGRSYRANSVSGQQFPSDSYKSIASAGLINAGSSSESASSLLSYFGRANYAFDSKYLVSLSARVDGSSRFGANNRYGFFPAASIGWVVTEEAFLQDQKVLSFLKPRISYGKTGNQGFGDFSARSLYGAGSYGALPTQRPVQIGNPNLKWELTTQVDAGLEFGFINNRISGEVDVYQKKSDQLALNVNLPGTTGFTRQLQNLGKMDNKGVEFALNTQNLVGNFTWSTNFNASYNKNKVVNLNGQVIEGGYINRAVEGQPIGVFYTVEYAGVDPENGDALYYLNTTNADGSLNRSTTPDYNAAQRVVVGNPNPKWTGGVTNTFGFKGIDLGFTFQGVFGNKVFNGAGQYMSASAGNGYDNQTADQLERWQKPGDITDVPQARLFEGNGVANSTRYLSDASYVRLKQVTLGYNLPTAWTTKVGMQRVRLYFTGVNLLTFTDYEGWDPEVNTDYLAGNIGQGNDFYSTPQAKTYTWGINIGF</sequence>
<comment type="subcellular location">
    <subcellularLocation>
        <location evidence="1 8">Cell outer membrane</location>
        <topology evidence="1 8">Multi-pass membrane protein</topology>
    </subcellularLocation>
</comment>
<evidence type="ECO:0000256" key="1">
    <source>
        <dbReference type="ARBA" id="ARBA00004571"/>
    </source>
</evidence>
<evidence type="ECO:0000256" key="6">
    <source>
        <dbReference type="ARBA" id="ARBA00023136"/>
    </source>
</evidence>
<protein>
    <submittedName>
        <fullName evidence="13">TonB-dependent receptor</fullName>
    </submittedName>
</protein>
<evidence type="ECO:0000256" key="4">
    <source>
        <dbReference type="ARBA" id="ARBA00022692"/>
    </source>
</evidence>
<keyword evidence="5 9" id="KW-0798">TonB box</keyword>
<dbReference type="InterPro" id="IPR037066">
    <property type="entry name" value="Plug_dom_sf"/>
</dbReference>
<feature type="domain" description="TonB-dependent receptor plug" evidence="12">
    <location>
        <begin position="114"/>
        <end position="232"/>
    </location>
</feature>
<evidence type="ECO:0000256" key="10">
    <source>
        <dbReference type="SAM" id="SignalP"/>
    </source>
</evidence>
<accession>A0ABS0KXK4</accession>
<feature type="chain" id="PRO_5046426176" evidence="10">
    <location>
        <begin position="22"/>
        <end position="1023"/>
    </location>
</feature>
<dbReference type="Gene3D" id="2.40.170.20">
    <property type="entry name" value="TonB-dependent receptor, beta-barrel domain"/>
    <property type="match status" value="1"/>
</dbReference>
<feature type="domain" description="TonB-dependent receptor-like beta-barrel" evidence="11">
    <location>
        <begin position="426"/>
        <end position="787"/>
    </location>
</feature>
<evidence type="ECO:0000256" key="7">
    <source>
        <dbReference type="ARBA" id="ARBA00023237"/>
    </source>
</evidence>
<dbReference type="Gene3D" id="2.60.40.1120">
    <property type="entry name" value="Carboxypeptidase-like, regulatory domain"/>
    <property type="match status" value="1"/>
</dbReference>
<keyword evidence="13" id="KW-0675">Receptor</keyword>
<dbReference type="Pfam" id="PF00593">
    <property type="entry name" value="TonB_dep_Rec_b-barrel"/>
    <property type="match status" value="1"/>
</dbReference>
<evidence type="ECO:0000259" key="12">
    <source>
        <dbReference type="Pfam" id="PF07715"/>
    </source>
</evidence>